<dbReference type="SUPFAM" id="SSF47384">
    <property type="entry name" value="Homodimeric domain of signal transducing histidine kinase"/>
    <property type="match status" value="1"/>
</dbReference>
<dbReference type="Pfam" id="PF00512">
    <property type="entry name" value="HisKA"/>
    <property type="match status" value="1"/>
</dbReference>
<evidence type="ECO:0000256" key="7">
    <source>
        <dbReference type="ARBA" id="ARBA00022777"/>
    </source>
</evidence>
<evidence type="ECO:0000256" key="8">
    <source>
        <dbReference type="ARBA" id="ARBA00022989"/>
    </source>
</evidence>
<organism evidence="12 13">
    <name type="scientific">Novilysobacter erysipheiresistens</name>
    <dbReference type="NCBI Taxonomy" id="1749332"/>
    <lineage>
        <taxon>Bacteria</taxon>
        <taxon>Pseudomonadati</taxon>
        <taxon>Pseudomonadota</taxon>
        <taxon>Gammaproteobacteria</taxon>
        <taxon>Lysobacterales</taxon>
        <taxon>Lysobacteraceae</taxon>
        <taxon>Novilysobacter</taxon>
    </lineage>
</organism>
<evidence type="ECO:0000256" key="5">
    <source>
        <dbReference type="ARBA" id="ARBA00022679"/>
    </source>
</evidence>
<evidence type="ECO:0000256" key="1">
    <source>
        <dbReference type="ARBA" id="ARBA00000085"/>
    </source>
</evidence>
<sequence length="429" mass="46885">MTQGLPRRIKLAFIGQAILGSIVITAAILLAGLLVRHGILSAHMQREADVFWTGREASPAYPLPRSSVIAGYLDPAAPGDRSAPLELRQLEPGSHQQPVPGASDKTLAVLVDRRPQGTLYLTLDPTHVDRAILLTAVVALVLSLLATYLISWLTYRTSKRLVGPVSWLADAVAQWDPRDPDASAIKPRNLPPEAGNEVRHLSRALVGLADRVADFVQRERDFTRDASHELRTPLTVIRVATDMMLADPESPPRTIRSLARVQRAGRDMESVIDAFLILAREADIAPQSAEFEVRDIVHDQVERMRPMLQDKPVAVEVIDNGAPRLFGPPHVLAVMIGNLLNNAAHFTDHGSIDIHLAPDRVEIRDSGIGMDAETLGKAFTPFFRADPTREQGTGMGLSIARRLGERMGWPVSLDSQPGQGTIATIRFIG</sequence>
<feature type="domain" description="Histidine kinase" evidence="11">
    <location>
        <begin position="225"/>
        <end position="429"/>
    </location>
</feature>
<dbReference type="Gene3D" id="3.30.565.10">
    <property type="entry name" value="Histidine kinase-like ATPase, C-terminal domain"/>
    <property type="match status" value="1"/>
</dbReference>
<dbReference type="EMBL" id="JAXGFP010000008">
    <property type="protein sequence ID" value="MEG3185165.1"/>
    <property type="molecule type" value="Genomic_DNA"/>
</dbReference>
<comment type="catalytic activity">
    <reaction evidence="1">
        <text>ATP + protein L-histidine = ADP + protein N-phospho-L-histidine.</text>
        <dbReference type="EC" id="2.7.13.3"/>
    </reaction>
</comment>
<reference evidence="12 13" key="1">
    <citation type="journal article" date="2016" name="Int. J. Syst. Evol. Microbiol.">
        <title>Lysobacter erysipheiresistens sp. nov., an antagonist of powdery mildew, isolated from tobacco-cultivated soil.</title>
        <authorList>
            <person name="Xie B."/>
            <person name="Li T."/>
            <person name="Lin X."/>
            <person name="Wang C.J."/>
            <person name="Chen Y.J."/>
            <person name="Liu W.J."/>
            <person name="Zhao Z.W."/>
        </authorList>
    </citation>
    <scope>NUCLEOTIDE SEQUENCE [LARGE SCALE GENOMIC DNA]</scope>
    <source>
        <strain evidence="12 13">RS-LYSO-3</strain>
    </source>
</reference>
<dbReference type="PROSITE" id="PS50109">
    <property type="entry name" value="HIS_KIN"/>
    <property type="match status" value="1"/>
</dbReference>
<dbReference type="InterPro" id="IPR004358">
    <property type="entry name" value="Sig_transdc_His_kin-like_C"/>
</dbReference>
<keyword evidence="7 12" id="KW-0418">Kinase</keyword>
<dbReference type="Gene3D" id="1.10.287.130">
    <property type="match status" value="1"/>
</dbReference>
<dbReference type="InterPro" id="IPR003594">
    <property type="entry name" value="HATPase_dom"/>
</dbReference>
<proteinExistence type="predicted"/>
<dbReference type="InterPro" id="IPR050428">
    <property type="entry name" value="TCS_sensor_his_kinase"/>
</dbReference>
<keyword evidence="13" id="KW-1185">Reference proteome</keyword>
<keyword evidence="5" id="KW-0808">Transferase</keyword>
<dbReference type="InterPro" id="IPR036890">
    <property type="entry name" value="HATPase_C_sf"/>
</dbReference>
<evidence type="ECO:0000259" key="11">
    <source>
        <dbReference type="PROSITE" id="PS50109"/>
    </source>
</evidence>
<dbReference type="Proteomes" id="UP001355056">
    <property type="component" value="Unassembled WGS sequence"/>
</dbReference>
<evidence type="ECO:0000313" key="12">
    <source>
        <dbReference type="EMBL" id="MEG3185165.1"/>
    </source>
</evidence>
<keyword evidence="4" id="KW-0597">Phosphoprotein</keyword>
<comment type="caution">
    <text evidence="12">The sequence shown here is derived from an EMBL/GenBank/DDBJ whole genome shotgun (WGS) entry which is preliminary data.</text>
</comment>
<dbReference type="PANTHER" id="PTHR45436">
    <property type="entry name" value="SENSOR HISTIDINE KINASE YKOH"/>
    <property type="match status" value="1"/>
</dbReference>
<dbReference type="PRINTS" id="PR00344">
    <property type="entry name" value="BCTRLSENSOR"/>
</dbReference>
<gene>
    <name evidence="12" type="ORF">SNE34_14255</name>
</gene>
<evidence type="ECO:0000256" key="10">
    <source>
        <dbReference type="SAM" id="Phobius"/>
    </source>
</evidence>
<dbReference type="SMART" id="SM00388">
    <property type="entry name" value="HisKA"/>
    <property type="match status" value="1"/>
</dbReference>
<dbReference type="PANTHER" id="PTHR45436:SF16">
    <property type="entry name" value="HISTIDINE KINASE"/>
    <property type="match status" value="1"/>
</dbReference>
<accession>A0ABU7Z1Q7</accession>
<dbReference type="RefSeq" id="WP_332618281.1">
    <property type="nucleotide sequence ID" value="NZ_JAXGFP010000008.1"/>
</dbReference>
<evidence type="ECO:0000256" key="4">
    <source>
        <dbReference type="ARBA" id="ARBA00022553"/>
    </source>
</evidence>
<dbReference type="GO" id="GO:0016301">
    <property type="term" value="F:kinase activity"/>
    <property type="evidence" value="ECO:0007669"/>
    <property type="project" value="UniProtKB-KW"/>
</dbReference>
<evidence type="ECO:0000256" key="6">
    <source>
        <dbReference type="ARBA" id="ARBA00022692"/>
    </source>
</evidence>
<evidence type="ECO:0000313" key="13">
    <source>
        <dbReference type="Proteomes" id="UP001355056"/>
    </source>
</evidence>
<dbReference type="EC" id="2.7.13.3" evidence="3"/>
<keyword evidence="6 10" id="KW-0812">Transmembrane</keyword>
<name>A0ABU7Z1Q7_9GAMM</name>
<evidence type="ECO:0000256" key="9">
    <source>
        <dbReference type="ARBA" id="ARBA00023136"/>
    </source>
</evidence>
<dbReference type="CDD" id="cd00082">
    <property type="entry name" value="HisKA"/>
    <property type="match status" value="1"/>
</dbReference>
<feature type="transmembrane region" description="Helical" evidence="10">
    <location>
        <begin position="131"/>
        <end position="150"/>
    </location>
</feature>
<dbReference type="Pfam" id="PF02518">
    <property type="entry name" value="HATPase_c"/>
    <property type="match status" value="1"/>
</dbReference>
<dbReference type="SMART" id="SM00387">
    <property type="entry name" value="HATPase_c"/>
    <property type="match status" value="1"/>
</dbReference>
<evidence type="ECO:0000256" key="2">
    <source>
        <dbReference type="ARBA" id="ARBA00004370"/>
    </source>
</evidence>
<protein>
    <recommendedName>
        <fullName evidence="3">histidine kinase</fullName>
        <ecNumber evidence="3">2.7.13.3</ecNumber>
    </recommendedName>
</protein>
<dbReference type="InterPro" id="IPR036097">
    <property type="entry name" value="HisK_dim/P_sf"/>
</dbReference>
<dbReference type="InterPro" id="IPR003661">
    <property type="entry name" value="HisK_dim/P_dom"/>
</dbReference>
<dbReference type="InterPro" id="IPR005467">
    <property type="entry name" value="His_kinase_dom"/>
</dbReference>
<feature type="transmembrane region" description="Helical" evidence="10">
    <location>
        <begin position="12"/>
        <end position="35"/>
    </location>
</feature>
<comment type="subcellular location">
    <subcellularLocation>
        <location evidence="2">Membrane</location>
    </subcellularLocation>
</comment>
<keyword evidence="8 10" id="KW-1133">Transmembrane helix</keyword>
<dbReference type="SUPFAM" id="SSF55874">
    <property type="entry name" value="ATPase domain of HSP90 chaperone/DNA topoisomerase II/histidine kinase"/>
    <property type="match status" value="1"/>
</dbReference>
<keyword evidence="9 10" id="KW-0472">Membrane</keyword>
<evidence type="ECO:0000256" key="3">
    <source>
        <dbReference type="ARBA" id="ARBA00012438"/>
    </source>
</evidence>